<sequence length="295" mass="32177">MADSIQAAWDPALNNLLATGIVLFMHGIYFVLVVLALRFLRQRRPPRAGLFGCLIAGMFVISTADMVLQIGATLLYLKSLHSSAQDSTTTYPEDVQHAVEAIAFAEGLLVVTNNAIADGLLTYRCYVIWTKSHQNVAIIPVLLALASAASGYVSTYQYFSARHISSSAEADYRVFYGLIVATNMTLTSLTVGRILYTRRDLQLMGETKYVSRYNAAMKMILESAVLYLLFSCAGIIARSLGKFAAVDALYALCGTSMNIVPALLVVRISLAAKHKTTTSACSNKNDRHGNLHFSE</sequence>
<evidence type="ECO:0000313" key="2">
    <source>
        <dbReference type="EMBL" id="KAJ7605482.1"/>
    </source>
</evidence>
<feature type="transmembrane region" description="Helical" evidence="1">
    <location>
        <begin position="136"/>
        <end position="154"/>
    </location>
</feature>
<comment type="caution">
    <text evidence="2">The sequence shown here is derived from an EMBL/GenBank/DDBJ whole genome shotgun (WGS) entry which is preliminary data.</text>
</comment>
<dbReference type="Proteomes" id="UP001221757">
    <property type="component" value="Unassembled WGS sequence"/>
</dbReference>
<evidence type="ECO:0000313" key="3">
    <source>
        <dbReference type="Proteomes" id="UP001221757"/>
    </source>
</evidence>
<keyword evidence="1" id="KW-0812">Transmembrane</keyword>
<feature type="transmembrane region" description="Helical" evidence="1">
    <location>
        <begin position="174"/>
        <end position="196"/>
    </location>
</feature>
<dbReference type="EMBL" id="JARKIE010001153">
    <property type="protein sequence ID" value="KAJ7605482.1"/>
    <property type="molecule type" value="Genomic_DNA"/>
</dbReference>
<reference evidence="2" key="1">
    <citation type="submission" date="2023-03" db="EMBL/GenBank/DDBJ databases">
        <title>Massive genome expansion in bonnet fungi (Mycena s.s.) driven by repeated elements and novel gene families across ecological guilds.</title>
        <authorList>
            <consortium name="Lawrence Berkeley National Laboratory"/>
            <person name="Harder C.B."/>
            <person name="Miyauchi S."/>
            <person name="Viragh M."/>
            <person name="Kuo A."/>
            <person name="Thoen E."/>
            <person name="Andreopoulos B."/>
            <person name="Lu D."/>
            <person name="Skrede I."/>
            <person name="Drula E."/>
            <person name="Henrissat B."/>
            <person name="Morin E."/>
            <person name="Kohler A."/>
            <person name="Barry K."/>
            <person name="LaButti K."/>
            <person name="Morin E."/>
            <person name="Salamov A."/>
            <person name="Lipzen A."/>
            <person name="Mereny Z."/>
            <person name="Hegedus B."/>
            <person name="Baldrian P."/>
            <person name="Stursova M."/>
            <person name="Weitz H."/>
            <person name="Taylor A."/>
            <person name="Grigoriev I.V."/>
            <person name="Nagy L.G."/>
            <person name="Martin F."/>
            <person name="Kauserud H."/>
        </authorList>
    </citation>
    <scope>NUCLEOTIDE SEQUENCE</scope>
    <source>
        <strain evidence="2">CBHHK067</strain>
    </source>
</reference>
<gene>
    <name evidence="2" type="ORF">B0H17DRAFT_1221963</name>
</gene>
<feature type="transmembrane region" description="Helical" evidence="1">
    <location>
        <begin position="248"/>
        <end position="266"/>
    </location>
</feature>
<feature type="transmembrane region" description="Helical" evidence="1">
    <location>
        <begin position="216"/>
        <end position="236"/>
    </location>
</feature>
<feature type="transmembrane region" description="Helical" evidence="1">
    <location>
        <begin position="16"/>
        <end position="37"/>
    </location>
</feature>
<evidence type="ECO:0000256" key="1">
    <source>
        <dbReference type="SAM" id="Phobius"/>
    </source>
</evidence>
<keyword evidence="1" id="KW-1133">Transmembrane helix</keyword>
<keyword evidence="1" id="KW-0472">Membrane</keyword>
<keyword evidence="3" id="KW-1185">Reference proteome</keyword>
<name>A0AAD7F6R0_MYCRO</name>
<proteinExistence type="predicted"/>
<protein>
    <submittedName>
        <fullName evidence="2">Uncharacterized protein</fullName>
    </submittedName>
</protein>
<feature type="transmembrane region" description="Helical" evidence="1">
    <location>
        <begin position="97"/>
        <end position="116"/>
    </location>
</feature>
<feature type="transmembrane region" description="Helical" evidence="1">
    <location>
        <begin position="49"/>
        <end position="77"/>
    </location>
</feature>
<accession>A0AAD7F6R0</accession>
<dbReference type="AlphaFoldDB" id="A0AAD7F6R0"/>
<organism evidence="2 3">
    <name type="scientific">Mycena rosella</name>
    <name type="common">Pink bonnet</name>
    <name type="synonym">Agaricus rosellus</name>
    <dbReference type="NCBI Taxonomy" id="1033263"/>
    <lineage>
        <taxon>Eukaryota</taxon>
        <taxon>Fungi</taxon>
        <taxon>Dikarya</taxon>
        <taxon>Basidiomycota</taxon>
        <taxon>Agaricomycotina</taxon>
        <taxon>Agaricomycetes</taxon>
        <taxon>Agaricomycetidae</taxon>
        <taxon>Agaricales</taxon>
        <taxon>Marasmiineae</taxon>
        <taxon>Mycenaceae</taxon>
        <taxon>Mycena</taxon>
    </lineage>
</organism>